<dbReference type="InterPro" id="IPR039518">
    <property type="entry name" value="WhiA_LAGLIDADG_dom"/>
</dbReference>
<comment type="caution">
    <text evidence="7">The sequence shown here is derived from an EMBL/GenBank/DDBJ whole genome shotgun (WGS) entry which is preliminary data.</text>
</comment>
<dbReference type="Gene3D" id="3.10.28.10">
    <property type="entry name" value="Homing endonucleases"/>
    <property type="match status" value="1"/>
</dbReference>
<evidence type="ECO:0000256" key="2">
    <source>
        <dbReference type="ARBA" id="ARBA00023125"/>
    </source>
</evidence>
<gene>
    <name evidence="4 7" type="primary">whiA</name>
    <name evidence="7" type="ORF">C7B45_02690</name>
</gene>
<feature type="domain" description="Sporulation regulator WhiA C-terminal" evidence="5">
    <location>
        <begin position="196"/>
        <end position="276"/>
    </location>
</feature>
<sequence length="286" mass="32582">MTWSYTRQLKAELAQTPIGALPCCWAELWGLSGQVEDPFDLQQPWVRGGIAFVVRRAYRIMKRLQLEPQIRLKPYAGHIEFSVWGCDVPAPDVEQSVYDCPQDFVRGAFLARGYVSEVDRPMHWEIAPPNAAVSHYLVGAMQALGVNIHVSARRGQPLLYLKDRAQVTYVLGRMGAYQSVLTMESQGVVRSMKNQVNRLVNSETANMKRMVDSAVRDAHIIARVMASGRWERLPPAVQEVGILRIKHPEWSFDELGRHVHPPISKSAVNHRLRRIRLTLQNELENR</sequence>
<dbReference type="Pfam" id="PF02650">
    <property type="entry name" value="HTH_WhiA"/>
    <property type="match status" value="1"/>
</dbReference>
<organism evidence="7 8">
    <name type="scientific">Sulfobacillus acidophilus</name>
    <dbReference type="NCBI Taxonomy" id="53633"/>
    <lineage>
        <taxon>Bacteria</taxon>
        <taxon>Bacillati</taxon>
        <taxon>Bacillota</taxon>
        <taxon>Clostridia</taxon>
        <taxon>Eubacteriales</taxon>
        <taxon>Clostridiales Family XVII. Incertae Sedis</taxon>
        <taxon>Sulfobacillus</taxon>
    </lineage>
</organism>
<evidence type="ECO:0000259" key="5">
    <source>
        <dbReference type="Pfam" id="PF02650"/>
    </source>
</evidence>
<dbReference type="HAMAP" id="MF_01420">
    <property type="entry name" value="HTH_type_WhiA"/>
    <property type="match status" value="1"/>
</dbReference>
<dbReference type="PANTHER" id="PTHR37307:SF1">
    <property type="entry name" value="CELL DIVISION PROTEIN WHIA-RELATED"/>
    <property type="match status" value="1"/>
</dbReference>
<name>A0A2T2WMK7_9FIRM</name>
<protein>
    <recommendedName>
        <fullName evidence="4">Probable cell division protein WhiA</fullName>
    </recommendedName>
</protein>
<dbReference type="InterPro" id="IPR027434">
    <property type="entry name" value="Homing_endonucl"/>
</dbReference>
<feature type="domain" description="WhiA LAGLIDADG-like" evidence="6">
    <location>
        <begin position="103"/>
        <end position="193"/>
    </location>
</feature>
<evidence type="ECO:0000256" key="4">
    <source>
        <dbReference type="HAMAP-Rule" id="MF_01420"/>
    </source>
</evidence>
<dbReference type="SUPFAM" id="SSF55608">
    <property type="entry name" value="Homing endonucleases"/>
    <property type="match status" value="1"/>
</dbReference>
<dbReference type="Pfam" id="PF14527">
    <property type="entry name" value="LAGLIDADG_WhiA"/>
    <property type="match status" value="1"/>
</dbReference>
<keyword evidence="3 4" id="KW-0131">Cell cycle</keyword>
<dbReference type="NCBIfam" id="TIGR00647">
    <property type="entry name" value="DNA_bind_WhiA"/>
    <property type="match status" value="1"/>
</dbReference>
<evidence type="ECO:0000313" key="7">
    <source>
        <dbReference type="EMBL" id="PSR23467.1"/>
    </source>
</evidence>
<evidence type="ECO:0000256" key="1">
    <source>
        <dbReference type="ARBA" id="ARBA00022618"/>
    </source>
</evidence>
<comment type="function">
    <text evidence="4">Involved in cell division and chromosome segregation.</text>
</comment>
<dbReference type="GO" id="GO:0051301">
    <property type="term" value="P:cell division"/>
    <property type="evidence" value="ECO:0007669"/>
    <property type="project" value="UniProtKB-UniRule"/>
</dbReference>
<dbReference type="GO" id="GO:0003677">
    <property type="term" value="F:DNA binding"/>
    <property type="evidence" value="ECO:0007669"/>
    <property type="project" value="UniProtKB-UniRule"/>
</dbReference>
<proteinExistence type="inferred from homology"/>
<evidence type="ECO:0000259" key="6">
    <source>
        <dbReference type="Pfam" id="PF14527"/>
    </source>
</evidence>
<evidence type="ECO:0000256" key="3">
    <source>
        <dbReference type="ARBA" id="ARBA00023306"/>
    </source>
</evidence>
<dbReference type="PANTHER" id="PTHR37307">
    <property type="entry name" value="CELL DIVISION PROTEIN WHIA-RELATED"/>
    <property type="match status" value="1"/>
</dbReference>
<dbReference type="EMBL" id="PXYV01000005">
    <property type="protein sequence ID" value="PSR23467.1"/>
    <property type="molecule type" value="Genomic_DNA"/>
</dbReference>
<keyword evidence="2 4" id="KW-0238">DNA-binding</keyword>
<dbReference type="AlphaFoldDB" id="A0A2T2WMK7"/>
<evidence type="ECO:0000313" key="8">
    <source>
        <dbReference type="Proteomes" id="UP000241848"/>
    </source>
</evidence>
<comment type="similarity">
    <text evidence="4">Belongs to the WhiA family.</text>
</comment>
<dbReference type="Proteomes" id="UP000241848">
    <property type="component" value="Unassembled WGS sequence"/>
</dbReference>
<reference evidence="7 8" key="1">
    <citation type="journal article" date="2014" name="BMC Genomics">
        <title>Comparison of environmental and isolate Sulfobacillus genomes reveals diverse carbon, sulfur, nitrogen, and hydrogen metabolisms.</title>
        <authorList>
            <person name="Justice N.B."/>
            <person name="Norman A."/>
            <person name="Brown C.T."/>
            <person name="Singh A."/>
            <person name="Thomas B.C."/>
            <person name="Banfield J.F."/>
        </authorList>
    </citation>
    <scope>NUCLEOTIDE SEQUENCE [LARGE SCALE GENOMIC DNA]</scope>
    <source>
        <strain evidence="7">AMDSBA3</strain>
    </source>
</reference>
<keyword evidence="1 4" id="KW-0132">Cell division</keyword>
<dbReference type="InterPro" id="IPR023054">
    <property type="entry name" value="Sporulation_regulator_WhiA_C"/>
</dbReference>
<dbReference type="GO" id="GO:0043937">
    <property type="term" value="P:regulation of sporulation"/>
    <property type="evidence" value="ECO:0007669"/>
    <property type="project" value="InterPro"/>
</dbReference>
<dbReference type="InterPro" id="IPR003802">
    <property type="entry name" value="Sporulation_regulator_WhiA"/>
</dbReference>
<accession>A0A2T2WMK7</accession>